<dbReference type="Proteomes" id="UP000886861">
    <property type="component" value="Unassembled WGS sequence"/>
</dbReference>
<evidence type="ECO:0000313" key="2">
    <source>
        <dbReference type="Proteomes" id="UP000886861"/>
    </source>
</evidence>
<evidence type="ECO:0000313" key="1">
    <source>
        <dbReference type="EMBL" id="HIV01484.1"/>
    </source>
</evidence>
<protein>
    <submittedName>
        <fullName evidence="1">Uncharacterized protein</fullName>
    </submittedName>
</protein>
<name>A0A9D1NE80_9FIRM</name>
<gene>
    <name evidence="1" type="ORF">IAA62_02905</name>
</gene>
<accession>A0A9D1NE80</accession>
<reference evidence="1" key="2">
    <citation type="journal article" date="2021" name="PeerJ">
        <title>Extensive microbial diversity within the chicken gut microbiome revealed by metagenomics and culture.</title>
        <authorList>
            <person name="Gilroy R."/>
            <person name="Ravi A."/>
            <person name="Getino M."/>
            <person name="Pursley I."/>
            <person name="Horton D.L."/>
            <person name="Alikhan N.F."/>
            <person name="Baker D."/>
            <person name="Gharbi K."/>
            <person name="Hall N."/>
            <person name="Watson M."/>
            <person name="Adriaenssens E.M."/>
            <person name="Foster-Nyarko E."/>
            <person name="Jarju S."/>
            <person name="Secka A."/>
            <person name="Antonio M."/>
            <person name="Oren A."/>
            <person name="Chaudhuri R.R."/>
            <person name="La Ragione R."/>
            <person name="Hildebrand F."/>
            <person name="Pallen M.J."/>
        </authorList>
    </citation>
    <scope>NUCLEOTIDE SEQUENCE</scope>
    <source>
        <strain evidence="1">CHK186-9395</strain>
    </source>
</reference>
<reference evidence="1" key="1">
    <citation type="submission" date="2020-10" db="EMBL/GenBank/DDBJ databases">
        <authorList>
            <person name="Gilroy R."/>
        </authorList>
    </citation>
    <scope>NUCLEOTIDE SEQUENCE</scope>
    <source>
        <strain evidence="1">CHK186-9395</strain>
    </source>
</reference>
<organism evidence="1 2">
    <name type="scientific">Candidatus Caccopulliclostridium gallistercoris</name>
    <dbReference type="NCBI Taxonomy" id="2840719"/>
    <lineage>
        <taxon>Bacteria</taxon>
        <taxon>Bacillati</taxon>
        <taxon>Bacillota</taxon>
        <taxon>Clostridia</taxon>
        <taxon>Candidatus Caccopulliclostridium</taxon>
    </lineage>
</organism>
<dbReference type="AlphaFoldDB" id="A0A9D1NE80"/>
<proteinExistence type="predicted"/>
<sequence length="52" mass="5819">MLFYLYYFADSITDNDGGTSGIEMPGAYTHKIEINKDCTINIIAEYTGKFAT</sequence>
<dbReference type="EMBL" id="DVOJ01000010">
    <property type="protein sequence ID" value="HIV01484.1"/>
    <property type="molecule type" value="Genomic_DNA"/>
</dbReference>
<comment type="caution">
    <text evidence="1">The sequence shown here is derived from an EMBL/GenBank/DDBJ whole genome shotgun (WGS) entry which is preliminary data.</text>
</comment>